<accession>A0A0M0LIA4</accession>
<dbReference type="Proteomes" id="UP000037558">
    <property type="component" value="Unassembled WGS sequence"/>
</dbReference>
<dbReference type="InterPro" id="IPR053205">
    <property type="entry name" value="GHMP_kinase_L-arabinokinase"/>
</dbReference>
<dbReference type="EMBL" id="LILC01000002">
    <property type="protein sequence ID" value="KOO50433.1"/>
    <property type="molecule type" value="Genomic_DNA"/>
</dbReference>
<evidence type="ECO:0000313" key="2">
    <source>
        <dbReference type="Proteomes" id="UP000037558"/>
    </source>
</evidence>
<evidence type="ECO:0008006" key="3">
    <source>
        <dbReference type="Google" id="ProtNLM"/>
    </source>
</evidence>
<proteinExistence type="predicted"/>
<keyword evidence="2" id="KW-1185">Reference proteome</keyword>
<organism evidence="1 2">
    <name type="scientific">Priestia koreensis</name>
    <dbReference type="NCBI Taxonomy" id="284581"/>
    <lineage>
        <taxon>Bacteria</taxon>
        <taxon>Bacillati</taxon>
        <taxon>Bacillota</taxon>
        <taxon>Bacilli</taxon>
        <taxon>Bacillales</taxon>
        <taxon>Bacillaceae</taxon>
        <taxon>Priestia</taxon>
    </lineage>
</organism>
<dbReference type="STRING" id="284581.AMD01_01365"/>
<protein>
    <recommendedName>
        <fullName evidence="3">Glycosyl transferase family 28 C-terminal domain-containing protein</fullName>
    </recommendedName>
</protein>
<gene>
    <name evidence="1" type="ORF">AMD01_01365</name>
</gene>
<comment type="caution">
    <text evidence="1">The sequence shown here is derived from an EMBL/GenBank/DDBJ whole genome shotgun (WGS) entry which is preliminary data.</text>
</comment>
<dbReference type="PANTHER" id="PTHR38134">
    <property type="entry name" value="SLR1395 PROTEIN"/>
    <property type="match status" value="1"/>
</dbReference>
<dbReference type="SUPFAM" id="SSF53756">
    <property type="entry name" value="UDP-Glycosyltransferase/glycogen phosphorylase"/>
    <property type="match status" value="1"/>
</dbReference>
<sequence>MKKIAYYISDYGYGHAARSIAIIRELLKQYDDVEVVICHSFALAFLQQSLPQERVTYRRIQTDIGYILKAGSLEPDGIEIEKGLREFLEDDHYLIEEMIFLKEMAISFVLSDVSFIGIAAAYEIGIPSLVISNFTWATAYDGLIDRYLHYYLRNQYMKTTHFFRLAGSTETDHVCEGHLNLSFDFLSRQIEKDEVQRIRTSLSATSDKAIVYVGLGMKVNVGDVNSWSLWDSPNCTFIVSSTMDVQHHNVVSIPTDYIESQHYIAAADIAITKSGWGTISEAILGETSLLVVERQSLREDRDTIAYLKERNLCEVIHWDALPDFVLDEKRISTLKEKQPQGWLNETSSIVKRIGLVLESSE</sequence>
<dbReference type="PANTHER" id="PTHR38134:SF2">
    <property type="entry name" value="GALACTOKINASE"/>
    <property type="match status" value="1"/>
</dbReference>
<dbReference type="AlphaFoldDB" id="A0A0M0LIA4"/>
<reference evidence="2" key="1">
    <citation type="submission" date="2015-08" db="EMBL/GenBank/DDBJ databases">
        <title>Fjat-14210 dsm16467.</title>
        <authorList>
            <person name="Liu B."/>
            <person name="Wang J."/>
            <person name="Zhu Y."/>
            <person name="Liu G."/>
            <person name="Chen Q."/>
            <person name="Chen Z."/>
            <person name="Lan J."/>
            <person name="Che J."/>
            <person name="Ge C."/>
            <person name="Shi H."/>
            <person name="Pan Z."/>
            <person name="Liu X."/>
        </authorList>
    </citation>
    <scope>NUCLEOTIDE SEQUENCE [LARGE SCALE GENOMIC DNA]</scope>
    <source>
        <strain evidence="2">DSM 16467</strain>
    </source>
</reference>
<name>A0A0M0LIA4_9BACI</name>
<dbReference type="Gene3D" id="3.40.50.2000">
    <property type="entry name" value="Glycogen Phosphorylase B"/>
    <property type="match status" value="1"/>
</dbReference>
<dbReference type="PATRIC" id="fig|284581.3.peg.526"/>
<dbReference type="RefSeq" id="WP_053399587.1">
    <property type="nucleotide sequence ID" value="NZ_LILC01000002.1"/>
</dbReference>
<dbReference type="OrthoDB" id="9776616at2"/>
<evidence type="ECO:0000313" key="1">
    <source>
        <dbReference type="EMBL" id="KOO50433.1"/>
    </source>
</evidence>